<gene>
    <name evidence="4" type="ORF">CWI36_1028p0010</name>
</gene>
<dbReference type="EMBL" id="PITI01001028">
    <property type="protein sequence ID" value="TBU02885.1"/>
    <property type="molecule type" value="Genomic_DNA"/>
</dbReference>
<dbReference type="AlphaFoldDB" id="A0A4Q9L6Q7"/>
<feature type="compositionally biased region" description="Basic and acidic residues" evidence="1">
    <location>
        <begin position="336"/>
        <end position="351"/>
    </location>
</feature>
<feature type="region of interest" description="Disordered" evidence="1">
    <location>
        <begin position="181"/>
        <end position="200"/>
    </location>
</feature>
<keyword evidence="5" id="KW-1185">Reference proteome</keyword>
<evidence type="ECO:0000313" key="4">
    <source>
        <dbReference type="EMBL" id="TBU02885.1"/>
    </source>
</evidence>
<feature type="transmembrane region" description="Helical" evidence="2">
    <location>
        <begin position="359"/>
        <end position="379"/>
    </location>
</feature>
<accession>A0A4Q9L6Q7</accession>
<evidence type="ECO:0000313" key="5">
    <source>
        <dbReference type="Proteomes" id="UP000291404"/>
    </source>
</evidence>
<dbReference type="Proteomes" id="UP000291404">
    <property type="component" value="Unassembled WGS sequence"/>
</dbReference>
<keyword evidence="2" id="KW-1133">Transmembrane helix</keyword>
<keyword evidence="2" id="KW-0472">Membrane</keyword>
<reference evidence="4 5" key="1">
    <citation type="submission" date="2017-12" db="EMBL/GenBank/DDBJ databases">
        <authorList>
            <person name="Pombert J.-F."/>
            <person name="Haag K.L."/>
            <person name="Ebert D."/>
        </authorList>
    </citation>
    <scope>NUCLEOTIDE SEQUENCE [LARGE SCALE GENOMIC DNA]</scope>
    <source>
        <strain evidence="4">BE-OM-2</strain>
    </source>
</reference>
<feature type="chain" id="PRO_5020741714" evidence="3">
    <location>
        <begin position="23"/>
        <end position="382"/>
    </location>
</feature>
<feature type="region of interest" description="Disordered" evidence="1">
    <location>
        <begin position="294"/>
        <end position="351"/>
    </location>
</feature>
<keyword evidence="2" id="KW-0812">Transmembrane</keyword>
<sequence length="382" mass="40393">MQYLKMATTYLIFSSIFGPIFASNIQADADAEGDSSVRDIQGEDLGNDSSSVVNNGADSIAGNMVSEGNLSTTTLNSATENVIESDLQNTTIENLNTASQNTTVDSTINQGATSGPISGDVSANLIVSTEISQGACGTTDEHNASFYKFEKPEEEGNLTESDIPLSQMLLSKETSLSGSASSFEVISEPSPSDVSLNDEPSLNYPSVSSAGSHENIPMFRVSLPSESDLNEDLPSGLSGNESLSDIDDVFSNAGNVNQIRLPETLQVNINNDQQNDSEVSSEIGSDVVSGTNIIIPNANNEPEDVSNLNQSDNLNGIHPLGNENEDALNSPSNSDIKPKDDNVTGENDKTEKKSKLKTVIVVIIVSLSITILLIIVLGLKNI</sequence>
<organism evidence="4 5">
    <name type="scientific">Hamiltosporidium magnivora</name>
    <dbReference type="NCBI Taxonomy" id="148818"/>
    <lineage>
        <taxon>Eukaryota</taxon>
        <taxon>Fungi</taxon>
        <taxon>Fungi incertae sedis</taxon>
        <taxon>Microsporidia</taxon>
        <taxon>Dubosqiidae</taxon>
        <taxon>Hamiltosporidium</taxon>
    </lineage>
</organism>
<comment type="caution">
    <text evidence="4">The sequence shown here is derived from an EMBL/GenBank/DDBJ whole genome shotgun (WGS) entry which is preliminary data.</text>
</comment>
<keyword evidence="3" id="KW-0732">Signal</keyword>
<evidence type="ECO:0000256" key="1">
    <source>
        <dbReference type="SAM" id="MobiDB-lite"/>
    </source>
</evidence>
<evidence type="ECO:0000256" key="2">
    <source>
        <dbReference type="SAM" id="Phobius"/>
    </source>
</evidence>
<feature type="signal peptide" evidence="3">
    <location>
        <begin position="1"/>
        <end position="22"/>
    </location>
</feature>
<proteinExistence type="predicted"/>
<dbReference type="VEuPathDB" id="MicrosporidiaDB:CWI39_1356p0010"/>
<evidence type="ECO:0000256" key="3">
    <source>
        <dbReference type="SAM" id="SignalP"/>
    </source>
</evidence>
<name>A0A4Q9L6Q7_9MICR</name>
<protein>
    <submittedName>
        <fullName evidence="4">Uncharacterized protein</fullName>
    </submittedName>
</protein>
<dbReference type="VEuPathDB" id="MicrosporidiaDB:CWI36_1028p0010"/>